<dbReference type="GeneID" id="64979940"/>
<evidence type="ECO:0000313" key="2">
    <source>
        <dbReference type="EMBL" id="BCS29943.1"/>
    </source>
</evidence>
<dbReference type="RefSeq" id="XP_041562129.1">
    <property type="nucleotide sequence ID" value="XM_041696505.1"/>
</dbReference>
<keyword evidence="3" id="KW-1185">Reference proteome</keyword>
<evidence type="ECO:0000256" key="1">
    <source>
        <dbReference type="SAM" id="Coils"/>
    </source>
</evidence>
<reference evidence="2" key="1">
    <citation type="submission" date="2021-01" db="EMBL/GenBank/DDBJ databases">
        <authorList>
            <consortium name="Aspergillus puulaauensis MK2 genome sequencing consortium"/>
            <person name="Kazuki M."/>
            <person name="Futagami T."/>
        </authorList>
    </citation>
    <scope>NUCLEOTIDE SEQUENCE</scope>
    <source>
        <strain evidence="2">MK2</strain>
    </source>
</reference>
<accession>A0A7R7XZZ4</accession>
<feature type="coiled-coil region" evidence="1">
    <location>
        <begin position="209"/>
        <end position="236"/>
    </location>
</feature>
<dbReference type="AlphaFoldDB" id="A0A7R7XZZ4"/>
<proteinExistence type="predicted"/>
<sequence>MPKGRPRSQYLILDMDDIWLFPKCYICSANFDYPAECKIRPGVYSYKDDFEVFWDYDAWSHYFRLSKSLTYPSQSLFLHDPQMDLCRISGISYYVHEDHWHATTLSVPWDENIAIVDPTSRKTKGKCSLAEAHIPREGRTVPGNKMSGYIVHASCWELLLTHKVWESANMDTKVVLGALWNRCIDDWGDPDGPEFEWTVLDCPYDPASIRVINDLIDEARQRAKRVQAKRRAQKQERSLANRLPIEIILSIADYLPSEDVVIVQKMIGQYMGDRFWRSRTPQDNFFHEVRALASEEHEITKVDWEYLCMGLEELDPNFGIDLLGRQYILAMLDDVIPYIPQSHK</sequence>
<dbReference type="EMBL" id="AP024450">
    <property type="protein sequence ID" value="BCS29943.1"/>
    <property type="molecule type" value="Genomic_DNA"/>
</dbReference>
<dbReference type="OrthoDB" id="4381838at2759"/>
<gene>
    <name evidence="2" type="ORF">APUU_80246S</name>
</gene>
<protein>
    <recommendedName>
        <fullName evidence="4">F-box domain-containing protein</fullName>
    </recommendedName>
</protein>
<organism evidence="2 3">
    <name type="scientific">Aspergillus puulaauensis</name>
    <dbReference type="NCBI Taxonomy" id="1220207"/>
    <lineage>
        <taxon>Eukaryota</taxon>
        <taxon>Fungi</taxon>
        <taxon>Dikarya</taxon>
        <taxon>Ascomycota</taxon>
        <taxon>Pezizomycotina</taxon>
        <taxon>Eurotiomycetes</taxon>
        <taxon>Eurotiomycetidae</taxon>
        <taxon>Eurotiales</taxon>
        <taxon>Aspergillaceae</taxon>
        <taxon>Aspergillus</taxon>
    </lineage>
</organism>
<evidence type="ECO:0008006" key="4">
    <source>
        <dbReference type="Google" id="ProtNLM"/>
    </source>
</evidence>
<name>A0A7R7XZZ4_9EURO</name>
<keyword evidence="1" id="KW-0175">Coiled coil</keyword>
<dbReference type="KEGG" id="apuu:APUU_80246S"/>
<reference evidence="2" key="2">
    <citation type="submission" date="2021-02" db="EMBL/GenBank/DDBJ databases">
        <title>Aspergillus puulaauensis MK2 genome sequence.</title>
        <authorList>
            <person name="Futagami T."/>
            <person name="Mori K."/>
            <person name="Kadooka C."/>
            <person name="Tanaka T."/>
        </authorList>
    </citation>
    <scope>NUCLEOTIDE SEQUENCE</scope>
    <source>
        <strain evidence="2">MK2</strain>
    </source>
</reference>
<evidence type="ECO:0000313" key="3">
    <source>
        <dbReference type="Proteomes" id="UP000654913"/>
    </source>
</evidence>
<dbReference type="Proteomes" id="UP000654913">
    <property type="component" value="Chromosome 8"/>
</dbReference>